<organism evidence="1 2">
    <name type="scientific">Neobacillus kokaensis</name>
    <dbReference type="NCBI Taxonomy" id="2759023"/>
    <lineage>
        <taxon>Bacteria</taxon>
        <taxon>Bacillati</taxon>
        <taxon>Bacillota</taxon>
        <taxon>Bacilli</taxon>
        <taxon>Bacillales</taxon>
        <taxon>Bacillaceae</taxon>
        <taxon>Neobacillus</taxon>
    </lineage>
</organism>
<comment type="caution">
    <text evidence="1">The sequence shown here is derived from an EMBL/GenBank/DDBJ whole genome shotgun (WGS) entry which is preliminary data.</text>
</comment>
<name>A0ABQ3N7T7_9BACI</name>
<keyword evidence="2" id="KW-1185">Reference proteome</keyword>
<evidence type="ECO:0000313" key="2">
    <source>
        <dbReference type="Proteomes" id="UP000637074"/>
    </source>
</evidence>
<dbReference type="EMBL" id="BNDS01000018">
    <property type="protein sequence ID" value="GHI00049.1"/>
    <property type="molecule type" value="Genomic_DNA"/>
</dbReference>
<proteinExistence type="predicted"/>
<dbReference type="Proteomes" id="UP000637074">
    <property type="component" value="Unassembled WGS sequence"/>
</dbReference>
<protein>
    <submittedName>
        <fullName evidence="1">Uncharacterized protein</fullName>
    </submittedName>
</protein>
<gene>
    <name evidence="1" type="ORF">AM1BK_35910</name>
</gene>
<reference evidence="1 2" key="1">
    <citation type="journal article" date="2022" name="Int. J. Syst. Evol. Microbiol.">
        <title>Neobacillus kokaensis sp. nov., isolated from soil.</title>
        <authorList>
            <person name="Yuki K."/>
            <person name="Matsubara H."/>
            <person name="Yamaguchi S."/>
        </authorList>
    </citation>
    <scope>NUCLEOTIDE SEQUENCE [LARGE SCALE GENOMIC DNA]</scope>
    <source>
        <strain evidence="1 2">LOB 377</strain>
    </source>
</reference>
<evidence type="ECO:0000313" key="1">
    <source>
        <dbReference type="EMBL" id="GHI00049.1"/>
    </source>
</evidence>
<sequence length="59" mass="6790">MNGQRKITVHFLVLLNQLLHLSYNNLPMNALQVNLLFDAYPLSHHSLISYTSIETILLL</sequence>
<accession>A0ABQ3N7T7</accession>